<organism evidence="2 3">
    <name type="scientific">Novosphingobium olei</name>
    <dbReference type="NCBI Taxonomy" id="2728851"/>
    <lineage>
        <taxon>Bacteria</taxon>
        <taxon>Pseudomonadati</taxon>
        <taxon>Pseudomonadota</taxon>
        <taxon>Alphaproteobacteria</taxon>
        <taxon>Sphingomonadales</taxon>
        <taxon>Sphingomonadaceae</taxon>
        <taxon>Novosphingobium</taxon>
    </lineage>
</organism>
<feature type="domain" description="Tetrapyrrole biosynthesis uroporphyrinogen III synthase" evidence="1">
    <location>
        <begin position="16"/>
        <end position="215"/>
    </location>
</feature>
<comment type="caution">
    <text evidence="2">The sequence shown here is derived from an EMBL/GenBank/DDBJ whole genome shotgun (WGS) entry which is preliminary data.</text>
</comment>
<dbReference type="EMBL" id="JABBGM010000003">
    <property type="protein sequence ID" value="NML93912.1"/>
    <property type="molecule type" value="Genomic_DNA"/>
</dbReference>
<evidence type="ECO:0000313" key="2">
    <source>
        <dbReference type="EMBL" id="NML93912.1"/>
    </source>
</evidence>
<proteinExistence type="predicted"/>
<name>A0A7Y0BNU4_9SPHN</name>
<accession>A0A7Y0BNU4</accession>
<dbReference type="Pfam" id="PF02602">
    <property type="entry name" value="HEM4"/>
    <property type="match status" value="1"/>
</dbReference>
<gene>
    <name evidence="2" type="ORF">HHL27_09550</name>
</gene>
<sequence>MRPLVVLRPEPGNTATAEAARALELIVHAHPLFAMAPVPWVVPPASEFDAILAGSAALFRLGGAGLDALRSLPVHAVGETTAAVAQGSGFAIAGIGEGGMEPLVAQLPPGRYLRIAGERHVPLMPPPGVEVDTRVVYAARGLPLPPALAATLAEGAVVALHSGEAAGHFAAECVRLKLSRERVSLACLASRIATKAGEGWQSVEIAGARTDQALLALAAQMCQTV</sequence>
<dbReference type="GO" id="GO:0004852">
    <property type="term" value="F:uroporphyrinogen-III synthase activity"/>
    <property type="evidence" value="ECO:0007669"/>
    <property type="project" value="InterPro"/>
</dbReference>
<evidence type="ECO:0000259" key="1">
    <source>
        <dbReference type="Pfam" id="PF02602"/>
    </source>
</evidence>
<dbReference type="Gene3D" id="3.40.50.10090">
    <property type="match status" value="1"/>
</dbReference>
<protein>
    <submittedName>
        <fullName evidence="2">Uroporphyrinogen-III synthase</fullName>
    </submittedName>
</protein>
<dbReference type="RefSeq" id="WP_169493170.1">
    <property type="nucleotide sequence ID" value="NZ_JABBGM010000003.1"/>
</dbReference>
<dbReference type="AlphaFoldDB" id="A0A7Y0BNU4"/>
<dbReference type="SUPFAM" id="SSF69618">
    <property type="entry name" value="HemD-like"/>
    <property type="match status" value="1"/>
</dbReference>
<keyword evidence="3" id="KW-1185">Reference proteome</keyword>
<reference evidence="2 3" key="1">
    <citation type="submission" date="2020-04" db="EMBL/GenBank/DDBJ databases">
        <title>Novosphingobium sp. TW-4 isolated from soil.</title>
        <authorList>
            <person name="Dahal R.H."/>
            <person name="Chaudhary D.K."/>
        </authorList>
    </citation>
    <scope>NUCLEOTIDE SEQUENCE [LARGE SCALE GENOMIC DNA]</scope>
    <source>
        <strain evidence="2 3">TW-4</strain>
    </source>
</reference>
<dbReference type="CDD" id="cd06578">
    <property type="entry name" value="HemD"/>
    <property type="match status" value="1"/>
</dbReference>
<evidence type="ECO:0000313" key="3">
    <source>
        <dbReference type="Proteomes" id="UP000583556"/>
    </source>
</evidence>
<dbReference type="InterPro" id="IPR003754">
    <property type="entry name" value="4pyrrol_synth_uPrphyn_synth"/>
</dbReference>
<dbReference type="Proteomes" id="UP000583556">
    <property type="component" value="Unassembled WGS sequence"/>
</dbReference>
<dbReference type="InterPro" id="IPR036108">
    <property type="entry name" value="4pyrrol_syn_uPrphyn_synt_sf"/>
</dbReference>
<dbReference type="GO" id="GO:0033014">
    <property type="term" value="P:tetrapyrrole biosynthetic process"/>
    <property type="evidence" value="ECO:0007669"/>
    <property type="project" value="InterPro"/>
</dbReference>